<dbReference type="InterPro" id="IPR046346">
    <property type="entry name" value="Aminoacid_DH-like_N_sf"/>
</dbReference>
<dbReference type="Gene3D" id="3.40.50.720">
    <property type="entry name" value="NAD(P)-binding Rossmann-like Domain"/>
    <property type="match status" value="1"/>
</dbReference>
<dbReference type="InterPro" id="IPR041121">
    <property type="entry name" value="SDH_C"/>
</dbReference>
<dbReference type="EC" id="1.1.1.25" evidence="5"/>
<dbReference type="NCBIfam" id="NF009201">
    <property type="entry name" value="PRK12549.1"/>
    <property type="match status" value="1"/>
</dbReference>
<evidence type="ECO:0000313" key="6">
    <source>
        <dbReference type="Proteomes" id="UP001352223"/>
    </source>
</evidence>
<dbReference type="Proteomes" id="UP001352223">
    <property type="component" value="Unassembled WGS sequence"/>
</dbReference>
<dbReference type="EMBL" id="JAOZYB010000223">
    <property type="protein sequence ID" value="MEB3963161.1"/>
    <property type="molecule type" value="Genomic_DNA"/>
</dbReference>
<name>A0ABU6CEN5_9ACTN</name>
<dbReference type="InterPro" id="IPR013708">
    <property type="entry name" value="Shikimate_DH-bd_N"/>
</dbReference>
<dbReference type="Gene3D" id="3.40.50.10860">
    <property type="entry name" value="Leucine Dehydrogenase, chain A, domain 1"/>
    <property type="match status" value="1"/>
</dbReference>
<dbReference type="InterPro" id="IPR022893">
    <property type="entry name" value="Shikimate_DH_fam"/>
</dbReference>
<organism evidence="5 6">
    <name type="scientific">Streptomyces kunmingensis</name>
    <dbReference type="NCBI Taxonomy" id="68225"/>
    <lineage>
        <taxon>Bacteria</taxon>
        <taxon>Bacillati</taxon>
        <taxon>Actinomycetota</taxon>
        <taxon>Actinomycetes</taxon>
        <taxon>Kitasatosporales</taxon>
        <taxon>Streptomycetaceae</taxon>
        <taxon>Streptomyces</taxon>
    </lineage>
</organism>
<proteinExistence type="predicted"/>
<evidence type="ECO:0000259" key="4">
    <source>
        <dbReference type="Pfam" id="PF18317"/>
    </source>
</evidence>
<keyword evidence="6" id="KW-1185">Reference proteome</keyword>
<dbReference type="GO" id="GO:0004764">
    <property type="term" value="F:shikimate 3-dehydrogenase (NADP+) activity"/>
    <property type="evidence" value="ECO:0007669"/>
    <property type="project" value="UniProtKB-EC"/>
</dbReference>
<keyword evidence="5" id="KW-0560">Oxidoreductase</keyword>
<feature type="domain" description="Shikimate dehydrogenase substrate binding N-terminal" evidence="3">
    <location>
        <begin position="10"/>
        <end position="98"/>
    </location>
</feature>
<dbReference type="Pfam" id="PF08501">
    <property type="entry name" value="Shikimate_dh_N"/>
    <property type="match status" value="1"/>
</dbReference>
<evidence type="ECO:0000313" key="5">
    <source>
        <dbReference type="EMBL" id="MEB3963161.1"/>
    </source>
</evidence>
<comment type="caution">
    <text evidence="5">The sequence shown here is derived from an EMBL/GenBank/DDBJ whole genome shotgun (WGS) entry which is preliminary data.</text>
</comment>
<accession>A0ABU6CEN5</accession>
<protein>
    <submittedName>
        <fullName evidence="5">Shikimate dehydrogenase</fullName>
        <ecNumber evidence="5">1.1.1.25</ecNumber>
    </submittedName>
</protein>
<dbReference type="PANTHER" id="PTHR21089:SF1">
    <property type="entry name" value="BIFUNCTIONAL 3-DEHYDROQUINATE DEHYDRATASE_SHIKIMATE DEHYDROGENASE, CHLOROPLASTIC"/>
    <property type="match status" value="1"/>
</dbReference>
<evidence type="ECO:0000256" key="2">
    <source>
        <dbReference type="ARBA" id="ARBA00023141"/>
    </source>
</evidence>
<keyword evidence="2" id="KW-0057">Aromatic amino acid biosynthesis</keyword>
<comment type="pathway">
    <text evidence="1">Metabolic intermediate biosynthesis; chorismate biosynthesis; chorismate from D-erythrose 4-phosphate and phosphoenolpyruvate: step 4/7.</text>
</comment>
<evidence type="ECO:0000259" key="3">
    <source>
        <dbReference type="Pfam" id="PF08501"/>
    </source>
</evidence>
<sequence>MTQNSYLLALVGTGIEQSLSPELHEREARRHGLRCLYRLQDLNPPPDEAGDRLGEHIGHARLVGFSGLNITHPYKQLVIPHLDQLSPAATRVGAVNTVVFTRDAGAVGHNTDIAGFAAAFTRNMPDARTESVVQLGAGGAGAAVGNALLDLGVRHLVITDPNRDRAHTLAKALNEQAGAERARACTAAEADEQLSHADGLVNASPVGTEHHLQLPVPARSLHPGLWVADVNYHPLWTPLLHTAHALGCTVLHGGGMLVHQAADAFRLFTGRDPSTSHMLADFAEITADVQAHT</sequence>
<dbReference type="Pfam" id="PF18317">
    <property type="entry name" value="SDH_C"/>
    <property type="match status" value="1"/>
</dbReference>
<feature type="domain" description="SDH C-terminal" evidence="4">
    <location>
        <begin position="255"/>
        <end position="279"/>
    </location>
</feature>
<dbReference type="SUPFAM" id="SSF53223">
    <property type="entry name" value="Aminoacid dehydrogenase-like, N-terminal domain"/>
    <property type="match status" value="1"/>
</dbReference>
<dbReference type="PANTHER" id="PTHR21089">
    <property type="entry name" value="SHIKIMATE DEHYDROGENASE"/>
    <property type="match status" value="1"/>
</dbReference>
<dbReference type="InterPro" id="IPR036291">
    <property type="entry name" value="NAD(P)-bd_dom_sf"/>
</dbReference>
<dbReference type="CDD" id="cd01065">
    <property type="entry name" value="NAD_bind_Shikimate_DH"/>
    <property type="match status" value="1"/>
</dbReference>
<evidence type="ECO:0000256" key="1">
    <source>
        <dbReference type="ARBA" id="ARBA00004871"/>
    </source>
</evidence>
<keyword evidence="2" id="KW-0028">Amino-acid biosynthesis</keyword>
<dbReference type="SUPFAM" id="SSF51735">
    <property type="entry name" value="NAD(P)-binding Rossmann-fold domains"/>
    <property type="match status" value="1"/>
</dbReference>
<reference evidence="5 6" key="1">
    <citation type="submission" date="2022-10" db="EMBL/GenBank/DDBJ databases">
        <authorList>
            <person name="Xie J."/>
            <person name="Shen N."/>
        </authorList>
    </citation>
    <scope>NUCLEOTIDE SEQUENCE [LARGE SCALE GENOMIC DNA]</scope>
    <source>
        <strain evidence="5 6">DSM 41681</strain>
    </source>
</reference>
<gene>
    <name evidence="5" type="ORF">OKJ48_23370</name>
</gene>
<dbReference type="RefSeq" id="WP_324770850.1">
    <property type="nucleotide sequence ID" value="NZ_BAAATS010000028.1"/>
</dbReference>